<dbReference type="PATRIC" id="fig|49338.4.peg.2554"/>
<protein>
    <recommendedName>
        <fullName evidence="4">DUF2922 domain-containing protein</fullName>
    </recommendedName>
</protein>
<dbReference type="AlphaFoldDB" id="A0A098B309"/>
<dbReference type="EMBL" id="LOCK01000012">
    <property type="protein sequence ID" value="KTE92623.1"/>
    <property type="molecule type" value="Genomic_DNA"/>
</dbReference>
<dbReference type="Proteomes" id="UP000054623">
    <property type="component" value="Unassembled WGS sequence"/>
</dbReference>
<evidence type="ECO:0008006" key="4">
    <source>
        <dbReference type="Google" id="ProtNLM"/>
    </source>
</evidence>
<reference evidence="1" key="1">
    <citation type="submission" date="2014-07" db="EMBL/GenBank/DDBJ databases">
        <authorList>
            <person name="Hornung V.Bastian."/>
        </authorList>
    </citation>
    <scope>NUCLEOTIDE SEQUENCE</scope>
    <source>
        <strain evidence="1">PCE-S</strain>
    </source>
</reference>
<proteinExistence type="predicted"/>
<evidence type="ECO:0000313" key="1">
    <source>
        <dbReference type="EMBL" id="CDX02261.1"/>
    </source>
</evidence>
<reference evidence="2 3" key="2">
    <citation type="submission" date="2015-12" db="EMBL/GenBank/DDBJ databases">
        <title>Draft Genome Sequence of Desulfitobacterium hafniense Strain DH, a Sulfate-reducing Bacterium Isolated from Paddy Soils.</title>
        <authorList>
            <person name="Bao P."/>
            <person name="Zhang X."/>
            <person name="Li G."/>
        </authorList>
    </citation>
    <scope>NUCLEOTIDE SEQUENCE [LARGE SCALE GENOMIC DNA]</scope>
    <source>
        <strain evidence="2 3">DH</strain>
    </source>
</reference>
<dbReference type="Pfam" id="PF11148">
    <property type="entry name" value="DUF2922"/>
    <property type="match status" value="1"/>
</dbReference>
<sequence length="80" mass="8670">MADNTQKKILRLTFATTMGSTFSLTLPAPKEDLTAVEAEAAMNLILAKNMFMTTGGELGGIRDIKVVDTTTADLYDPPQY</sequence>
<gene>
    <name evidence="2" type="ORF">AT727_18105</name>
    <name evidence="1" type="ORF">DPCES_2374</name>
</gene>
<dbReference type="RefSeq" id="WP_058490795.1">
    <property type="nucleotide sequence ID" value="NZ_JAYFNZ010000016.1"/>
</dbReference>
<name>A0A098B309_DESHA</name>
<dbReference type="OrthoDB" id="9795264at2"/>
<dbReference type="EMBL" id="LK996017">
    <property type="protein sequence ID" value="CDX02261.1"/>
    <property type="molecule type" value="Genomic_DNA"/>
</dbReference>
<evidence type="ECO:0000313" key="2">
    <source>
        <dbReference type="EMBL" id="KTE92623.1"/>
    </source>
</evidence>
<dbReference type="InterPro" id="IPR021321">
    <property type="entry name" value="DUF2922"/>
</dbReference>
<evidence type="ECO:0000313" key="3">
    <source>
        <dbReference type="Proteomes" id="UP000054623"/>
    </source>
</evidence>
<organism evidence="1">
    <name type="scientific">Desulfitobacterium hafniense</name>
    <name type="common">Desulfitobacterium frappieri</name>
    <dbReference type="NCBI Taxonomy" id="49338"/>
    <lineage>
        <taxon>Bacteria</taxon>
        <taxon>Bacillati</taxon>
        <taxon>Bacillota</taxon>
        <taxon>Clostridia</taxon>
        <taxon>Eubacteriales</taxon>
        <taxon>Desulfitobacteriaceae</taxon>
        <taxon>Desulfitobacterium</taxon>
    </lineage>
</organism>
<accession>A0A098B309</accession>